<dbReference type="InterPro" id="IPR041489">
    <property type="entry name" value="PDZ_6"/>
</dbReference>
<keyword evidence="7" id="KW-0862">Zinc</keyword>
<protein>
    <submittedName>
        <fullName evidence="13">Intramembrane protease RasP/YluC, implicated in cell division based on FtsL cleavage</fullName>
    </submittedName>
</protein>
<dbReference type="InterPro" id="IPR036034">
    <property type="entry name" value="PDZ_sf"/>
</dbReference>
<accession>A0A6J4RS38</accession>
<evidence type="ECO:0000256" key="1">
    <source>
        <dbReference type="ARBA" id="ARBA00001947"/>
    </source>
</evidence>
<dbReference type="InterPro" id="IPR001478">
    <property type="entry name" value="PDZ"/>
</dbReference>
<evidence type="ECO:0000256" key="11">
    <source>
        <dbReference type="SAM" id="Phobius"/>
    </source>
</evidence>
<feature type="transmembrane region" description="Helical" evidence="11">
    <location>
        <begin position="282"/>
        <end position="303"/>
    </location>
</feature>
<evidence type="ECO:0000256" key="4">
    <source>
        <dbReference type="ARBA" id="ARBA00022670"/>
    </source>
</evidence>
<feature type="transmembrane region" description="Helical" evidence="11">
    <location>
        <begin position="93"/>
        <end position="115"/>
    </location>
</feature>
<dbReference type="Pfam" id="PF02163">
    <property type="entry name" value="Peptidase_M50"/>
    <property type="match status" value="1"/>
</dbReference>
<evidence type="ECO:0000256" key="9">
    <source>
        <dbReference type="ARBA" id="ARBA00023049"/>
    </source>
</evidence>
<keyword evidence="5 11" id="KW-0812">Transmembrane</keyword>
<dbReference type="GO" id="GO:0051301">
    <property type="term" value="P:cell division"/>
    <property type="evidence" value="ECO:0007669"/>
    <property type="project" value="UniProtKB-KW"/>
</dbReference>
<keyword evidence="13" id="KW-0131">Cell cycle</keyword>
<evidence type="ECO:0000313" key="13">
    <source>
        <dbReference type="EMBL" id="CAA9476452.1"/>
    </source>
</evidence>
<keyword evidence="10 11" id="KW-0472">Membrane</keyword>
<organism evidence="13">
    <name type="scientific">uncultured Solirubrobacteraceae bacterium</name>
    <dbReference type="NCBI Taxonomy" id="1162706"/>
    <lineage>
        <taxon>Bacteria</taxon>
        <taxon>Bacillati</taxon>
        <taxon>Actinomycetota</taxon>
        <taxon>Thermoleophilia</taxon>
        <taxon>Solirubrobacterales</taxon>
        <taxon>Solirubrobacteraceae</taxon>
        <taxon>environmental samples</taxon>
    </lineage>
</organism>
<dbReference type="PANTHER" id="PTHR42837:SF2">
    <property type="entry name" value="MEMBRANE METALLOPROTEASE ARASP2, CHLOROPLASTIC-RELATED"/>
    <property type="match status" value="1"/>
</dbReference>
<dbReference type="CDD" id="cd06163">
    <property type="entry name" value="S2P-M50_PDZ_RseP-like"/>
    <property type="match status" value="1"/>
</dbReference>
<proteinExistence type="inferred from homology"/>
<dbReference type="GO" id="GO:0016020">
    <property type="term" value="C:membrane"/>
    <property type="evidence" value="ECO:0007669"/>
    <property type="project" value="UniProtKB-SubCell"/>
</dbReference>
<evidence type="ECO:0000256" key="6">
    <source>
        <dbReference type="ARBA" id="ARBA00022801"/>
    </source>
</evidence>
<feature type="domain" description="PDZ" evidence="12">
    <location>
        <begin position="130"/>
        <end position="154"/>
    </location>
</feature>
<sequence>MSWLLAFLGFAALIVLHEFGHFAVAKAVGMRVERFSLFFPPILGRIRRGETEYAVGAVPLGGYVRITGMNPHEEIPPDVAHRAYFRQPVWKRIAVIVAGPVVNIVLAFAILWGLFMTVDGGQIVKQINTIAEVEPGSPASEALRPGDVIVAVDGERAAPGRLIYQLRQHGCAGAEVAGCRAAEPAEVTISRDGRERTFELRPFYDADPDIRAMRLGFAFENESKPITPVNAAAAGGEQMWTVTSTTVTKIVRIFDPEDRKELSSVVGGYETARQAIKLDGRAALYVLALISLSLGVINLFPFLPLDGGHIFWALAEKVSGRRIPVAVMERAGVIGFALVMVLFFVGLNNDIARLQGEGFSLR</sequence>
<gene>
    <name evidence="13" type="ORF">AVDCRST_MAG65-1150</name>
</gene>
<dbReference type="InterPro" id="IPR004387">
    <property type="entry name" value="Pept_M50_Zn"/>
</dbReference>
<dbReference type="InterPro" id="IPR008915">
    <property type="entry name" value="Peptidase_M50"/>
</dbReference>
<evidence type="ECO:0000259" key="12">
    <source>
        <dbReference type="PROSITE" id="PS50106"/>
    </source>
</evidence>
<dbReference type="GO" id="GO:0006508">
    <property type="term" value="P:proteolysis"/>
    <property type="evidence" value="ECO:0007669"/>
    <property type="project" value="UniProtKB-KW"/>
</dbReference>
<evidence type="ECO:0000256" key="7">
    <source>
        <dbReference type="ARBA" id="ARBA00022833"/>
    </source>
</evidence>
<dbReference type="GO" id="GO:0004222">
    <property type="term" value="F:metalloendopeptidase activity"/>
    <property type="evidence" value="ECO:0007669"/>
    <property type="project" value="InterPro"/>
</dbReference>
<evidence type="ECO:0000256" key="2">
    <source>
        <dbReference type="ARBA" id="ARBA00004141"/>
    </source>
</evidence>
<dbReference type="Pfam" id="PF17820">
    <property type="entry name" value="PDZ_6"/>
    <property type="match status" value="1"/>
</dbReference>
<dbReference type="SUPFAM" id="SSF50156">
    <property type="entry name" value="PDZ domain-like"/>
    <property type="match status" value="1"/>
</dbReference>
<dbReference type="AlphaFoldDB" id="A0A6J4RS38"/>
<feature type="transmembrane region" description="Helical" evidence="11">
    <location>
        <begin position="323"/>
        <end position="345"/>
    </location>
</feature>
<keyword evidence="9" id="KW-0482">Metalloprotease</keyword>
<evidence type="ECO:0000256" key="5">
    <source>
        <dbReference type="ARBA" id="ARBA00022692"/>
    </source>
</evidence>
<dbReference type="EMBL" id="CADCVL010000190">
    <property type="protein sequence ID" value="CAA9476452.1"/>
    <property type="molecule type" value="Genomic_DNA"/>
</dbReference>
<dbReference type="PROSITE" id="PS50106">
    <property type="entry name" value="PDZ"/>
    <property type="match status" value="1"/>
</dbReference>
<keyword evidence="8 11" id="KW-1133">Transmembrane helix</keyword>
<comment type="subcellular location">
    <subcellularLocation>
        <location evidence="2">Membrane</location>
        <topology evidence="2">Multi-pass membrane protein</topology>
    </subcellularLocation>
</comment>
<reference evidence="13" key="1">
    <citation type="submission" date="2020-02" db="EMBL/GenBank/DDBJ databases">
        <authorList>
            <person name="Meier V. D."/>
        </authorList>
    </citation>
    <scope>NUCLEOTIDE SEQUENCE</scope>
    <source>
        <strain evidence="13">AVDCRST_MAG65</strain>
    </source>
</reference>
<evidence type="ECO:0000256" key="8">
    <source>
        <dbReference type="ARBA" id="ARBA00022989"/>
    </source>
</evidence>
<comment type="cofactor">
    <cofactor evidence="1">
        <name>Zn(2+)</name>
        <dbReference type="ChEBI" id="CHEBI:29105"/>
    </cofactor>
</comment>
<comment type="similarity">
    <text evidence="3">Belongs to the peptidase M50B family.</text>
</comment>
<evidence type="ECO:0000256" key="10">
    <source>
        <dbReference type="ARBA" id="ARBA00023136"/>
    </source>
</evidence>
<keyword evidence="4 13" id="KW-0645">Protease</keyword>
<keyword evidence="6" id="KW-0378">Hydrolase</keyword>
<evidence type="ECO:0000256" key="3">
    <source>
        <dbReference type="ARBA" id="ARBA00007931"/>
    </source>
</evidence>
<keyword evidence="13" id="KW-0132">Cell division</keyword>
<dbReference type="PANTHER" id="PTHR42837">
    <property type="entry name" value="REGULATOR OF SIGMA-E PROTEASE RSEP"/>
    <property type="match status" value="1"/>
</dbReference>
<dbReference type="Gene3D" id="2.30.42.10">
    <property type="match status" value="1"/>
</dbReference>
<name>A0A6J4RS38_9ACTN</name>